<accession>A0AAP0EUN2</accession>
<dbReference type="InterPro" id="IPR011992">
    <property type="entry name" value="EF-hand-dom_pair"/>
</dbReference>
<dbReference type="PANTHER" id="PTHR10891">
    <property type="entry name" value="EF-HAND CALCIUM-BINDING DOMAIN CONTAINING PROTEIN"/>
    <property type="match status" value="1"/>
</dbReference>
<dbReference type="GO" id="GO:0005509">
    <property type="term" value="F:calcium ion binding"/>
    <property type="evidence" value="ECO:0007669"/>
    <property type="project" value="InterPro"/>
</dbReference>
<keyword evidence="1" id="KW-0479">Metal-binding</keyword>
<feature type="domain" description="EF-hand" evidence="4">
    <location>
        <begin position="119"/>
        <end position="154"/>
    </location>
</feature>
<protein>
    <recommendedName>
        <fullName evidence="4">EF-hand domain-containing protein</fullName>
    </recommendedName>
</protein>
<reference evidence="5 6" key="1">
    <citation type="submission" date="2024-01" db="EMBL/GenBank/DDBJ databases">
        <title>Genome assemblies of Stephania.</title>
        <authorList>
            <person name="Yang L."/>
        </authorList>
    </citation>
    <scope>NUCLEOTIDE SEQUENCE [LARGE SCALE GENOMIC DNA]</scope>
    <source>
        <strain evidence="5">JXDWG</strain>
        <tissue evidence="5">Leaf</tissue>
    </source>
</reference>
<organism evidence="5 6">
    <name type="scientific">Stephania cephalantha</name>
    <dbReference type="NCBI Taxonomy" id="152367"/>
    <lineage>
        <taxon>Eukaryota</taxon>
        <taxon>Viridiplantae</taxon>
        <taxon>Streptophyta</taxon>
        <taxon>Embryophyta</taxon>
        <taxon>Tracheophyta</taxon>
        <taxon>Spermatophyta</taxon>
        <taxon>Magnoliopsida</taxon>
        <taxon>Ranunculales</taxon>
        <taxon>Menispermaceae</taxon>
        <taxon>Menispermoideae</taxon>
        <taxon>Cissampelideae</taxon>
        <taxon>Stephania</taxon>
    </lineage>
</organism>
<dbReference type="CDD" id="cd00051">
    <property type="entry name" value="EFh"/>
    <property type="match status" value="1"/>
</dbReference>
<gene>
    <name evidence="5" type="ORF">Scep_023154</name>
</gene>
<evidence type="ECO:0000313" key="5">
    <source>
        <dbReference type="EMBL" id="KAK9099724.1"/>
    </source>
</evidence>
<dbReference type="SUPFAM" id="SSF47473">
    <property type="entry name" value="EF-hand"/>
    <property type="match status" value="1"/>
</dbReference>
<dbReference type="Proteomes" id="UP001419268">
    <property type="component" value="Unassembled WGS sequence"/>
</dbReference>
<dbReference type="SMART" id="SM00054">
    <property type="entry name" value="EFh"/>
    <property type="match status" value="2"/>
</dbReference>
<evidence type="ECO:0000256" key="1">
    <source>
        <dbReference type="ARBA" id="ARBA00022723"/>
    </source>
</evidence>
<dbReference type="PROSITE" id="PS50222">
    <property type="entry name" value="EF_HAND_2"/>
    <property type="match status" value="2"/>
</dbReference>
<dbReference type="EMBL" id="JBBNAG010000010">
    <property type="protein sequence ID" value="KAK9099724.1"/>
    <property type="molecule type" value="Genomic_DNA"/>
</dbReference>
<evidence type="ECO:0000313" key="6">
    <source>
        <dbReference type="Proteomes" id="UP001419268"/>
    </source>
</evidence>
<keyword evidence="2" id="KW-0677">Repeat</keyword>
<dbReference type="InterPro" id="IPR039647">
    <property type="entry name" value="EF_hand_pair_protein_CML-like"/>
</dbReference>
<proteinExistence type="predicted"/>
<evidence type="ECO:0000259" key="4">
    <source>
        <dbReference type="PROSITE" id="PS50222"/>
    </source>
</evidence>
<keyword evidence="3" id="KW-0106">Calcium</keyword>
<dbReference type="FunFam" id="1.10.238.10:FF:000003">
    <property type="entry name" value="Calmodulin A"/>
    <property type="match status" value="1"/>
</dbReference>
<dbReference type="AlphaFoldDB" id="A0AAP0EUN2"/>
<evidence type="ECO:0000256" key="3">
    <source>
        <dbReference type="ARBA" id="ARBA00022837"/>
    </source>
</evidence>
<keyword evidence="6" id="KW-1185">Reference proteome</keyword>
<dbReference type="InterPro" id="IPR018247">
    <property type="entry name" value="EF_Hand_1_Ca_BS"/>
</dbReference>
<comment type="caution">
    <text evidence="5">The sequence shown here is derived from an EMBL/GenBank/DDBJ whole genome shotgun (WGS) entry which is preliminary data.</text>
</comment>
<feature type="domain" description="EF-hand" evidence="4">
    <location>
        <begin position="158"/>
        <end position="193"/>
    </location>
</feature>
<dbReference type="InterPro" id="IPR002048">
    <property type="entry name" value="EF_hand_dom"/>
</dbReference>
<sequence length="199" mass="22494">MIDVVSVGSRFIGEVFRAIRGFRSSPVILEGDAIHAMSMPPNEVLDDLVAQALTMVFDMDANGRIKKEKARQVVEKLGLSPCEENFKLVQDENILLFDDDDNHEDELRVEEIVGGMESDDGELLRRAFTVFDKDGDGFIEASEVKRVLECLGLVNKGWEMEEFNRMVEVVDLNFDGKIDFSEFELMMGEKNKLDGSNYS</sequence>
<dbReference type="Pfam" id="PF13499">
    <property type="entry name" value="EF-hand_7"/>
    <property type="match status" value="1"/>
</dbReference>
<evidence type="ECO:0000256" key="2">
    <source>
        <dbReference type="ARBA" id="ARBA00022737"/>
    </source>
</evidence>
<dbReference type="Gene3D" id="1.10.238.10">
    <property type="entry name" value="EF-hand"/>
    <property type="match status" value="1"/>
</dbReference>
<dbReference type="PROSITE" id="PS00018">
    <property type="entry name" value="EF_HAND_1"/>
    <property type="match status" value="1"/>
</dbReference>
<name>A0AAP0EUN2_9MAGN</name>